<evidence type="ECO:0000313" key="3">
    <source>
        <dbReference type="EMBL" id="KAJ5113710.1"/>
    </source>
</evidence>
<sequence>MSWIQQDGYWSRPFDCHDEMMHFIRAQGEPLNREHWMFMLTAKIAAPTGDKDIVDQLRTAWKALRFTHPDIALGVYSGEKRYYPITDAQALESWADESFRVEAECSSTDDFFSKHHRAPPHANATIHWIPASNEIALVSSHLLWDGRGGMLMLHEFLATLASPVVPTVFDGSEAKSLVPSLDEVIGQPETPKPEWDKTAEGLLQQYIRAQPSIGLLAPGDPKAKELPAEMKRVETVFAPGEAKAIREAARKQNISVSTAVQSAAIMALAYLNDPATQPENFVAWTLYDLRRFLEAPFNGAEHAPSIRLGSQPIIVKSQGSWAEISKHVDGLNKLSWDVKESDRMFVRDPFNRRATGMFKGAAAYPDLTPPPGSEPFVSSMGIFDDYIKHEYGPYVVEDVSILCQTLTPATCLHFWSWKETLHVSASYNVAFYDAETIEKYLTIVKDILRKNLL</sequence>
<dbReference type="EMBL" id="JAPQKH010000002">
    <property type="protein sequence ID" value="KAJ5113710.1"/>
    <property type="molecule type" value="Genomic_DNA"/>
</dbReference>
<reference evidence="3" key="2">
    <citation type="journal article" date="2023" name="IMA Fungus">
        <title>Comparative genomic study of the Penicillium genus elucidates a diverse pangenome and 15 lateral gene transfer events.</title>
        <authorList>
            <person name="Petersen C."/>
            <person name="Sorensen T."/>
            <person name="Nielsen M.R."/>
            <person name="Sondergaard T.E."/>
            <person name="Sorensen J.L."/>
            <person name="Fitzpatrick D.A."/>
            <person name="Frisvad J.C."/>
            <person name="Nielsen K.L."/>
        </authorList>
    </citation>
    <scope>NUCLEOTIDE SEQUENCE</scope>
    <source>
        <strain evidence="3">IBT 30069</strain>
    </source>
</reference>
<protein>
    <recommendedName>
        <fullName evidence="5">Condensation domain-containing protein</fullName>
    </recommendedName>
</protein>
<dbReference type="AlphaFoldDB" id="A0A9W9G7R0"/>
<comment type="caution">
    <text evidence="3">The sequence shown here is derived from an EMBL/GenBank/DDBJ whole genome shotgun (WGS) entry which is preliminary data.</text>
</comment>
<dbReference type="GO" id="GO:0016407">
    <property type="term" value="F:acetyltransferase activity"/>
    <property type="evidence" value="ECO:0007669"/>
    <property type="project" value="InterPro"/>
</dbReference>
<dbReference type="Proteomes" id="UP001149165">
    <property type="component" value="Unassembled WGS sequence"/>
</dbReference>
<reference evidence="3" key="1">
    <citation type="submission" date="2022-11" db="EMBL/GenBank/DDBJ databases">
        <authorList>
            <person name="Petersen C."/>
        </authorList>
    </citation>
    <scope>NUCLEOTIDE SEQUENCE</scope>
    <source>
        <strain evidence="3">IBT 30069</strain>
    </source>
</reference>
<organism evidence="3 4">
    <name type="scientific">Penicillium angulare</name>
    <dbReference type="NCBI Taxonomy" id="116970"/>
    <lineage>
        <taxon>Eukaryota</taxon>
        <taxon>Fungi</taxon>
        <taxon>Dikarya</taxon>
        <taxon>Ascomycota</taxon>
        <taxon>Pezizomycotina</taxon>
        <taxon>Eurotiomycetes</taxon>
        <taxon>Eurotiomycetidae</taxon>
        <taxon>Eurotiales</taxon>
        <taxon>Aspergillaceae</taxon>
        <taxon>Penicillium</taxon>
    </lineage>
</organism>
<keyword evidence="4" id="KW-1185">Reference proteome</keyword>
<evidence type="ECO:0000313" key="4">
    <source>
        <dbReference type="Proteomes" id="UP001149165"/>
    </source>
</evidence>
<dbReference type="GO" id="GO:0043386">
    <property type="term" value="P:mycotoxin biosynthetic process"/>
    <property type="evidence" value="ECO:0007669"/>
    <property type="project" value="InterPro"/>
</dbReference>
<dbReference type="PANTHER" id="PTHR42034:SF1">
    <property type="entry name" value="CONDENSATION DOMAIN-CONTAINING PROTEIN"/>
    <property type="match status" value="1"/>
</dbReference>
<dbReference type="Gene3D" id="3.30.559.30">
    <property type="entry name" value="Nonribosomal peptide synthetase, condensation domain"/>
    <property type="match status" value="1"/>
</dbReference>
<dbReference type="Gene3D" id="3.30.559.10">
    <property type="entry name" value="Chloramphenicol acetyltransferase-like domain"/>
    <property type="match status" value="1"/>
</dbReference>
<dbReference type="PANTHER" id="PTHR42034">
    <property type="entry name" value="CHROMOSOME 7, WHOLE GENOME SHOTGUN SEQUENCE-RELATED"/>
    <property type="match status" value="1"/>
</dbReference>
<dbReference type="InterPro" id="IPR023213">
    <property type="entry name" value="CAT-like_dom_sf"/>
</dbReference>
<dbReference type="OrthoDB" id="2548233at2759"/>
<dbReference type="InterPro" id="IPR009992">
    <property type="entry name" value="Tri3/Sat12/Sat16/Mac1"/>
</dbReference>
<dbReference type="Pfam" id="PF07428">
    <property type="entry name" value="Tri3"/>
    <property type="match status" value="1"/>
</dbReference>
<evidence type="ECO:0000256" key="2">
    <source>
        <dbReference type="ARBA" id="ARBA00022679"/>
    </source>
</evidence>
<accession>A0A9W9G7R0</accession>
<comment type="similarity">
    <text evidence="1">Belongs to the trichothecene O-acetyltransferase family.</text>
</comment>
<keyword evidence="2" id="KW-0808">Transferase</keyword>
<gene>
    <name evidence="3" type="ORF">N7456_002244</name>
</gene>
<name>A0A9W9G7R0_9EURO</name>
<evidence type="ECO:0008006" key="5">
    <source>
        <dbReference type="Google" id="ProtNLM"/>
    </source>
</evidence>
<proteinExistence type="inferred from homology"/>
<evidence type="ECO:0000256" key="1">
    <source>
        <dbReference type="ARBA" id="ARBA00006439"/>
    </source>
</evidence>